<evidence type="ECO:0000313" key="2">
    <source>
        <dbReference type="EMBL" id="MFD1042884.1"/>
    </source>
</evidence>
<evidence type="ECO:0000256" key="1">
    <source>
        <dbReference type="SAM" id="SignalP"/>
    </source>
</evidence>
<evidence type="ECO:0000313" key="3">
    <source>
        <dbReference type="Proteomes" id="UP001597033"/>
    </source>
</evidence>
<proteinExistence type="predicted"/>
<organism evidence="2 3">
    <name type="scientific">Pseudoxanthomonas kaohsiungensis</name>
    <dbReference type="NCBI Taxonomy" id="283923"/>
    <lineage>
        <taxon>Bacteria</taxon>
        <taxon>Pseudomonadati</taxon>
        <taxon>Pseudomonadota</taxon>
        <taxon>Gammaproteobacteria</taxon>
        <taxon>Lysobacterales</taxon>
        <taxon>Lysobacteraceae</taxon>
        <taxon>Pseudoxanthomonas</taxon>
    </lineage>
</organism>
<sequence length="308" mass="33627">MPSSSFATTLTMALAVLLAGGTPATVAAGDARKSSTPTGSVAAQPATAARGPAFEYAYRPPSAPDLQPIYQRVVEADLWRQLPELQELDGLFALPRRLRFVTAECGEPGAFYRPDQGEVVLCYESLRTLYAQGQAHRQALGLAEDHPLRYLRANVRFMVLHEAGHALVDLFDLPVTGRQEDAVDQLAAILMLRFGGRDESPGEVIEDLRLVANWMLSRSTGAYDIDAFADEHALGEQRFFNLQCLVYGTDPDAFAGMVDAGDLTAARAAGCPRESRQTSRAWVRLLLPYLAPGAQAYREEAAAFLRQR</sequence>
<feature type="signal peptide" evidence="1">
    <location>
        <begin position="1"/>
        <end position="28"/>
    </location>
</feature>
<gene>
    <name evidence="2" type="ORF">ACFQ2N_11080</name>
</gene>
<dbReference type="InterPro" id="IPR025644">
    <property type="entry name" value="DUF4344"/>
</dbReference>
<protein>
    <submittedName>
        <fullName evidence="2">DUF4344 domain-containing metallopeptidase</fullName>
    </submittedName>
</protein>
<keyword evidence="1" id="KW-0732">Signal</keyword>
<comment type="caution">
    <text evidence="2">The sequence shown here is derived from an EMBL/GenBank/DDBJ whole genome shotgun (WGS) entry which is preliminary data.</text>
</comment>
<dbReference type="Proteomes" id="UP001597033">
    <property type="component" value="Unassembled WGS sequence"/>
</dbReference>
<dbReference type="Pfam" id="PF14247">
    <property type="entry name" value="DUF4344"/>
    <property type="match status" value="1"/>
</dbReference>
<feature type="chain" id="PRO_5047344186" evidence="1">
    <location>
        <begin position="29"/>
        <end position="308"/>
    </location>
</feature>
<accession>A0ABW3LZW7</accession>
<name>A0ABW3LZW7_9GAMM</name>
<dbReference type="EMBL" id="JBHTKN010000007">
    <property type="protein sequence ID" value="MFD1042884.1"/>
    <property type="molecule type" value="Genomic_DNA"/>
</dbReference>
<keyword evidence="3" id="KW-1185">Reference proteome</keyword>
<dbReference type="RefSeq" id="WP_238394185.1">
    <property type="nucleotide sequence ID" value="NZ_JBHTKN010000007.1"/>
</dbReference>
<reference evidence="3" key="1">
    <citation type="journal article" date="2019" name="Int. J. Syst. Evol. Microbiol.">
        <title>The Global Catalogue of Microorganisms (GCM) 10K type strain sequencing project: providing services to taxonomists for standard genome sequencing and annotation.</title>
        <authorList>
            <consortium name="The Broad Institute Genomics Platform"/>
            <consortium name="The Broad Institute Genome Sequencing Center for Infectious Disease"/>
            <person name="Wu L."/>
            <person name="Ma J."/>
        </authorList>
    </citation>
    <scope>NUCLEOTIDE SEQUENCE [LARGE SCALE GENOMIC DNA]</scope>
    <source>
        <strain evidence="3">CCUG 55854</strain>
    </source>
</reference>